<dbReference type="PANTHER" id="PTHR11559">
    <property type="entry name" value="CARBOXYLESTERASE"/>
    <property type="match status" value="1"/>
</dbReference>
<dbReference type="Proteomes" id="UP000076632">
    <property type="component" value="Unassembled WGS sequence"/>
</dbReference>
<dbReference type="InParanoid" id="A0A165F9W1"/>
<evidence type="ECO:0000259" key="5">
    <source>
        <dbReference type="Pfam" id="PF00135"/>
    </source>
</evidence>
<evidence type="ECO:0000256" key="2">
    <source>
        <dbReference type="ARBA" id="ARBA00022801"/>
    </source>
</evidence>
<protein>
    <recommendedName>
        <fullName evidence="3">Carboxylic ester hydrolase</fullName>
        <ecNumber evidence="3">3.1.1.-</ecNumber>
    </recommendedName>
</protein>
<dbReference type="RefSeq" id="XP_018186303.1">
    <property type="nucleotide sequence ID" value="XM_018333783.1"/>
</dbReference>
<feature type="domain" description="Carboxylesterase type B" evidence="5">
    <location>
        <begin position="59"/>
        <end position="523"/>
    </location>
</feature>
<dbReference type="EC" id="3.1.1.-" evidence="3"/>
<feature type="region of interest" description="Disordered" evidence="4">
    <location>
        <begin position="409"/>
        <end position="439"/>
    </location>
</feature>
<sequence>MHFQALLVGFCAFVAAIAIASPVPRDSPFEDMLSKRQSAPMNSSLMVDLGYEMYNGVHNSTSGLNTWLGIRYAAPPTGQMRFQKPQPPKSNRNMVIQANALPPRCPQSSFLPYYVSGTNITGNEDCLFLSVYAPPNATNLPVFVWIHGGGYGLGQGDQDPTMLMAANNNSFVSVIIQYRLGAFGFLSSDEVYRYGTPNAGIHDQYFALEWTQSYIHLFGGNSSQVTVAGESAGAGSVMLQAMAFGGQDGTRLFSNAIAASPYLPTQWGYADFVPSQSYYAFANAAGCFHGVNWGGFNNSIFECLLNKDTMTLQMASNNVSIEGKFGTWGFLPVTDGEFIQNLPSVQLQQGKVNGLRMLAGNNANEGPLFTPQNITTEDDFLAFLNTTFPLFDNDDLAKVLMYYPSSNASDTPSMPRFSTTGTSGPSALNESEFGTGQQQRADNLYGESTFSCPAYWLAEAYTKPGYEAYRYQYSAPPAQHGSDVQAYFGPPSPLYSPDLMNAFMQIWGNFITHNNPSIPNAVANNATSSTASNSTSSSSANNTFNPASQWPMYSLAQPYMINLNVTLSTGGMAANMTSISAVPGAPNVSVLTGPNVVNDFSLVNAYTWEAGRGIRCDFWRSIGSLVPE</sequence>
<evidence type="ECO:0000256" key="3">
    <source>
        <dbReference type="RuleBase" id="RU361235"/>
    </source>
</evidence>
<dbReference type="OrthoDB" id="408631at2759"/>
<dbReference type="InterPro" id="IPR029058">
    <property type="entry name" value="AB_hydrolase_fold"/>
</dbReference>
<dbReference type="InterPro" id="IPR050309">
    <property type="entry name" value="Type-B_Carboxylest/Lipase"/>
</dbReference>
<evidence type="ECO:0000313" key="6">
    <source>
        <dbReference type="EMBL" id="KZF20748.1"/>
    </source>
</evidence>
<dbReference type="AlphaFoldDB" id="A0A165F9W1"/>
<dbReference type="PROSITE" id="PS00122">
    <property type="entry name" value="CARBOXYLESTERASE_B_1"/>
    <property type="match status" value="1"/>
</dbReference>
<dbReference type="Pfam" id="PF00135">
    <property type="entry name" value="COesterase"/>
    <property type="match status" value="1"/>
</dbReference>
<dbReference type="SUPFAM" id="SSF53474">
    <property type="entry name" value="alpha/beta-Hydrolases"/>
    <property type="match status" value="1"/>
</dbReference>
<feature type="chain" id="PRO_5007748367" description="Carboxylic ester hydrolase" evidence="3">
    <location>
        <begin position="21"/>
        <end position="628"/>
    </location>
</feature>
<dbReference type="Gene3D" id="3.40.50.1820">
    <property type="entry name" value="alpha/beta hydrolase"/>
    <property type="match status" value="1"/>
</dbReference>
<feature type="signal peptide" evidence="3">
    <location>
        <begin position="1"/>
        <end position="20"/>
    </location>
</feature>
<dbReference type="EMBL" id="KV407462">
    <property type="protein sequence ID" value="KZF20748.1"/>
    <property type="molecule type" value="Genomic_DNA"/>
</dbReference>
<name>A0A165F9W1_XYLHT</name>
<proteinExistence type="inferred from homology"/>
<dbReference type="PROSITE" id="PS00941">
    <property type="entry name" value="CARBOXYLESTERASE_B_2"/>
    <property type="match status" value="1"/>
</dbReference>
<reference evidence="6 7" key="1">
    <citation type="journal article" date="2016" name="Fungal Biol.">
        <title>The genome of Xylona heveae provides a window into fungal endophytism.</title>
        <authorList>
            <person name="Gazis R."/>
            <person name="Kuo A."/>
            <person name="Riley R."/>
            <person name="LaButti K."/>
            <person name="Lipzen A."/>
            <person name="Lin J."/>
            <person name="Amirebrahimi M."/>
            <person name="Hesse C.N."/>
            <person name="Spatafora J.W."/>
            <person name="Henrissat B."/>
            <person name="Hainaut M."/>
            <person name="Grigoriev I.V."/>
            <person name="Hibbett D.S."/>
        </authorList>
    </citation>
    <scope>NUCLEOTIDE SEQUENCE [LARGE SCALE GENOMIC DNA]</scope>
    <source>
        <strain evidence="6 7">TC161</strain>
    </source>
</reference>
<dbReference type="STRING" id="1328760.A0A165F9W1"/>
<dbReference type="ESTHER" id="9pezi-a0a165f9w1">
    <property type="family name" value="Fungal_carboxylesterase_lipase"/>
</dbReference>
<dbReference type="InterPro" id="IPR019819">
    <property type="entry name" value="Carboxylesterase_B_CS"/>
</dbReference>
<comment type="similarity">
    <text evidence="1 3">Belongs to the type-B carboxylesterase/lipase family.</text>
</comment>
<dbReference type="GeneID" id="28898920"/>
<evidence type="ECO:0000256" key="1">
    <source>
        <dbReference type="ARBA" id="ARBA00005964"/>
    </source>
</evidence>
<evidence type="ECO:0000313" key="7">
    <source>
        <dbReference type="Proteomes" id="UP000076632"/>
    </source>
</evidence>
<evidence type="ECO:0000256" key="4">
    <source>
        <dbReference type="SAM" id="MobiDB-lite"/>
    </source>
</evidence>
<keyword evidence="7" id="KW-1185">Reference proteome</keyword>
<organism evidence="6 7">
    <name type="scientific">Xylona heveae (strain CBS 132557 / TC161)</name>
    <dbReference type="NCBI Taxonomy" id="1328760"/>
    <lineage>
        <taxon>Eukaryota</taxon>
        <taxon>Fungi</taxon>
        <taxon>Dikarya</taxon>
        <taxon>Ascomycota</taxon>
        <taxon>Pezizomycotina</taxon>
        <taxon>Xylonomycetes</taxon>
        <taxon>Xylonales</taxon>
        <taxon>Xylonaceae</taxon>
        <taxon>Xylona</taxon>
    </lineage>
</organism>
<dbReference type="GO" id="GO:0016787">
    <property type="term" value="F:hydrolase activity"/>
    <property type="evidence" value="ECO:0007669"/>
    <property type="project" value="UniProtKB-KW"/>
</dbReference>
<dbReference type="FunFam" id="3.40.50.1820:FF:000266">
    <property type="entry name" value="Carboxylic ester hydrolase"/>
    <property type="match status" value="1"/>
</dbReference>
<keyword evidence="2 3" id="KW-0378">Hydrolase</keyword>
<dbReference type="OMA" id="YGTWAFL"/>
<accession>A0A165F9W1</accession>
<gene>
    <name evidence="6" type="ORF">L228DRAFT_253856</name>
</gene>
<dbReference type="InterPro" id="IPR019826">
    <property type="entry name" value="Carboxylesterase_B_AS"/>
</dbReference>
<keyword evidence="3" id="KW-0732">Signal</keyword>
<dbReference type="InterPro" id="IPR002018">
    <property type="entry name" value="CarbesteraseB"/>
</dbReference>